<dbReference type="InterPro" id="IPR012337">
    <property type="entry name" value="RNaseH-like_sf"/>
</dbReference>
<dbReference type="InterPro" id="IPR036397">
    <property type="entry name" value="RNaseH_sf"/>
</dbReference>
<dbReference type="Proteomes" id="UP000237271">
    <property type="component" value="Unassembled WGS sequence"/>
</dbReference>
<keyword evidence="2" id="KW-1185">Reference proteome</keyword>
<dbReference type="GO" id="GO:0003676">
    <property type="term" value="F:nucleic acid binding"/>
    <property type="evidence" value="ECO:0007669"/>
    <property type="project" value="InterPro"/>
</dbReference>
<name>A0A2P4XBD0_9STRA</name>
<gene>
    <name evidence="1" type="ORF">PHPALM_27924</name>
</gene>
<organism evidence="1 2">
    <name type="scientific">Phytophthora palmivora</name>
    <dbReference type="NCBI Taxonomy" id="4796"/>
    <lineage>
        <taxon>Eukaryota</taxon>
        <taxon>Sar</taxon>
        <taxon>Stramenopiles</taxon>
        <taxon>Oomycota</taxon>
        <taxon>Peronosporomycetes</taxon>
        <taxon>Peronosporales</taxon>
        <taxon>Peronosporaceae</taxon>
        <taxon>Phytophthora</taxon>
    </lineage>
</organism>
<accession>A0A2P4XBD0</accession>
<sequence length="137" mass="15886">MINDKKQGEEKLRGEKKKPGNCIVPDISDECYKTSMENWCASQGIKLMPYAPDGSSINYAERAVLTLRNPMKAMMSHSGLPPSFWPDALRNATYVRNRVLCKGTSRTPFELFFGRKPDIYHIKKHLERWYMHIYQSV</sequence>
<dbReference type="EMBL" id="NCKW01015487">
    <property type="protein sequence ID" value="POM62863.1"/>
    <property type="molecule type" value="Genomic_DNA"/>
</dbReference>
<dbReference type="PANTHER" id="PTHR42648:SF28">
    <property type="entry name" value="TRANSPOSON-ENCODED PROTEIN WITH RIBONUCLEASE H-LIKE AND RETROVIRUS ZINC FINGER-LIKE DOMAINS"/>
    <property type="match status" value="1"/>
</dbReference>
<dbReference type="AlphaFoldDB" id="A0A2P4XBD0"/>
<dbReference type="OrthoDB" id="7691805at2759"/>
<dbReference type="Gene3D" id="3.30.420.10">
    <property type="entry name" value="Ribonuclease H-like superfamily/Ribonuclease H"/>
    <property type="match status" value="1"/>
</dbReference>
<dbReference type="InterPro" id="IPR039537">
    <property type="entry name" value="Retrotran_Ty1/copia-like"/>
</dbReference>
<proteinExistence type="predicted"/>
<reference evidence="1 2" key="1">
    <citation type="journal article" date="2017" name="Genome Biol. Evol.">
        <title>Phytophthora megakarya and P. palmivora, closely related causal agents of cacao black pod rot, underwent increases in genome sizes and gene numbers by different mechanisms.</title>
        <authorList>
            <person name="Ali S.S."/>
            <person name="Shao J."/>
            <person name="Lary D.J."/>
            <person name="Kronmiller B."/>
            <person name="Shen D."/>
            <person name="Strem M.D."/>
            <person name="Amoako-Attah I."/>
            <person name="Akrofi A.Y."/>
            <person name="Begoude B.A."/>
            <person name="Ten Hoopen G.M."/>
            <person name="Coulibaly K."/>
            <person name="Kebe B.I."/>
            <person name="Melnick R.L."/>
            <person name="Guiltinan M.J."/>
            <person name="Tyler B.M."/>
            <person name="Meinhardt L.W."/>
            <person name="Bailey B.A."/>
        </authorList>
    </citation>
    <scope>NUCLEOTIDE SEQUENCE [LARGE SCALE GENOMIC DNA]</scope>
    <source>
        <strain evidence="2">sbr112.9</strain>
    </source>
</reference>
<evidence type="ECO:0000313" key="2">
    <source>
        <dbReference type="Proteomes" id="UP000237271"/>
    </source>
</evidence>
<evidence type="ECO:0000313" key="1">
    <source>
        <dbReference type="EMBL" id="POM62863.1"/>
    </source>
</evidence>
<dbReference type="PANTHER" id="PTHR42648">
    <property type="entry name" value="TRANSPOSASE, PUTATIVE-RELATED"/>
    <property type="match status" value="1"/>
</dbReference>
<comment type="caution">
    <text evidence="1">The sequence shown here is derived from an EMBL/GenBank/DDBJ whole genome shotgun (WGS) entry which is preliminary data.</text>
</comment>
<dbReference type="SUPFAM" id="SSF53098">
    <property type="entry name" value="Ribonuclease H-like"/>
    <property type="match status" value="1"/>
</dbReference>
<protein>
    <submittedName>
        <fullName evidence="1">Uncharacterized protein</fullName>
    </submittedName>
</protein>